<dbReference type="Pfam" id="PF00005">
    <property type="entry name" value="ABC_tran"/>
    <property type="match status" value="1"/>
</dbReference>
<dbReference type="GO" id="GO:0005524">
    <property type="term" value="F:ATP binding"/>
    <property type="evidence" value="ECO:0007669"/>
    <property type="project" value="UniProtKB-KW"/>
</dbReference>
<dbReference type="HOGENOM" id="CLU_000604_1_22_11"/>
<keyword evidence="7" id="KW-1185">Reference proteome</keyword>
<dbReference type="KEGG" id="tpr:Tpau_1967"/>
<evidence type="ECO:0000256" key="4">
    <source>
        <dbReference type="ARBA" id="ARBA00022840"/>
    </source>
</evidence>
<gene>
    <name evidence="6" type="ordered locus">Tpau_1967</name>
</gene>
<dbReference type="AlphaFoldDB" id="D5UNL1"/>
<evidence type="ECO:0000256" key="1">
    <source>
        <dbReference type="ARBA" id="ARBA00005417"/>
    </source>
</evidence>
<dbReference type="RefSeq" id="WP_013126601.1">
    <property type="nucleotide sequence ID" value="NC_014158.1"/>
</dbReference>
<dbReference type="SMART" id="SM00382">
    <property type="entry name" value="AAA"/>
    <property type="match status" value="1"/>
</dbReference>
<dbReference type="PANTHER" id="PTHR43776">
    <property type="entry name" value="TRANSPORT ATP-BINDING PROTEIN"/>
    <property type="match status" value="1"/>
</dbReference>
<evidence type="ECO:0000259" key="5">
    <source>
        <dbReference type="PROSITE" id="PS50893"/>
    </source>
</evidence>
<proteinExistence type="inferred from homology"/>
<keyword evidence="4" id="KW-0067">ATP-binding</keyword>
<dbReference type="GO" id="GO:0055085">
    <property type="term" value="P:transmembrane transport"/>
    <property type="evidence" value="ECO:0007669"/>
    <property type="project" value="UniProtKB-ARBA"/>
</dbReference>
<sequence>MTAIIGTGIVVRRRGRPVLDGVNVTVHAGAVTGVLGPSGAGKTTLLRVLAGLLSPDAGSVDHGGGAPRPAAGTLAMLAQHPRTVCNPRWPLARIVGEPRRISGVGIGVDEAADRAGLQPSLLDRFPAQVSDGQLQRACVARILVQAPRFLLADEPVAMLDPVSARAVLRILDAVTAAGTGVVLVSHNAALVRRRAATVIELQSSGATSTETSIEDPRESV</sequence>
<dbReference type="Proteomes" id="UP000001213">
    <property type="component" value="Chromosome"/>
</dbReference>
<name>D5UNL1_TSUPD</name>
<evidence type="ECO:0000313" key="7">
    <source>
        <dbReference type="Proteomes" id="UP000001213"/>
    </source>
</evidence>
<dbReference type="InterPro" id="IPR003439">
    <property type="entry name" value="ABC_transporter-like_ATP-bd"/>
</dbReference>
<keyword evidence="3" id="KW-0547">Nucleotide-binding</keyword>
<protein>
    <submittedName>
        <fullName evidence="6">ABC transporter related protein</fullName>
    </submittedName>
</protein>
<keyword evidence="2" id="KW-0813">Transport</keyword>
<feature type="domain" description="ABC transporter" evidence="5">
    <location>
        <begin position="4"/>
        <end position="220"/>
    </location>
</feature>
<dbReference type="PROSITE" id="PS50893">
    <property type="entry name" value="ABC_TRANSPORTER_2"/>
    <property type="match status" value="1"/>
</dbReference>
<dbReference type="GO" id="GO:0016887">
    <property type="term" value="F:ATP hydrolysis activity"/>
    <property type="evidence" value="ECO:0007669"/>
    <property type="project" value="InterPro"/>
</dbReference>
<dbReference type="InterPro" id="IPR003593">
    <property type="entry name" value="AAA+_ATPase"/>
</dbReference>
<dbReference type="STRING" id="521096.Tpau_1967"/>
<accession>D5UNL1</accession>
<dbReference type="PANTHER" id="PTHR43776:SF7">
    <property type="entry name" value="D,D-DIPEPTIDE TRANSPORT ATP-BINDING PROTEIN DDPF-RELATED"/>
    <property type="match status" value="1"/>
</dbReference>
<dbReference type="eggNOG" id="COG1124">
    <property type="taxonomic scope" value="Bacteria"/>
</dbReference>
<reference evidence="6 7" key="2">
    <citation type="journal article" date="2011" name="Stand. Genomic Sci.">
        <title>Complete genome sequence of Tsukamurella paurometabola type strain (no. 33).</title>
        <authorList>
            <person name="Munk A.C."/>
            <person name="Lapidus A."/>
            <person name="Lucas S."/>
            <person name="Nolan M."/>
            <person name="Tice H."/>
            <person name="Cheng J.F."/>
            <person name="Del Rio T.G."/>
            <person name="Goodwin L."/>
            <person name="Pitluck S."/>
            <person name="Liolios K."/>
            <person name="Huntemann M."/>
            <person name="Ivanova N."/>
            <person name="Mavromatis K."/>
            <person name="Mikhailova N."/>
            <person name="Pati A."/>
            <person name="Chen A."/>
            <person name="Palaniappan K."/>
            <person name="Tapia R."/>
            <person name="Han C."/>
            <person name="Land M."/>
            <person name="Hauser L."/>
            <person name="Chang Y.J."/>
            <person name="Jeffries C.D."/>
            <person name="Brettin T."/>
            <person name="Yasawong M."/>
            <person name="Brambilla E.M."/>
            <person name="Rohde M."/>
            <person name="Sikorski J."/>
            <person name="Goker M."/>
            <person name="Detter J.C."/>
            <person name="Woyke T."/>
            <person name="Bristow J."/>
            <person name="Eisen J.A."/>
            <person name="Markowitz V."/>
            <person name="Hugenholtz P."/>
            <person name="Kyrpides N.C."/>
            <person name="Klenk H.P."/>
        </authorList>
    </citation>
    <scope>NUCLEOTIDE SEQUENCE [LARGE SCALE GENOMIC DNA]</scope>
    <source>
        <strain evidence="7">ATCC 8368 / DSM 20162 / CCUG 35730 / CIP 100753 / JCM 10117 / KCTC 9821 / NBRC 16120 / NCIMB 702349 / NCTC 13040</strain>
    </source>
</reference>
<dbReference type="InterPro" id="IPR050319">
    <property type="entry name" value="ABC_transp_ATP-bind"/>
</dbReference>
<dbReference type="InterPro" id="IPR027417">
    <property type="entry name" value="P-loop_NTPase"/>
</dbReference>
<dbReference type="Gene3D" id="3.40.50.300">
    <property type="entry name" value="P-loop containing nucleotide triphosphate hydrolases"/>
    <property type="match status" value="1"/>
</dbReference>
<evidence type="ECO:0000256" key="3">
    <source>
        <dbReference type="ARBA" id="ARBA00022741"/>
    </source>
</evidence>
<comment type="similarity">
    <text evidence="1">Belongs to the ABC transporter superfamily.</text>
</comment>
<evidence type="ECO:0000256" key="2">
    <source>
        <dbReference type="ARBA" id="ARBA00022448"/>
    </source>
</evidence>
<dbReference type="SUPFAM" id="SSF52540">
    <property type="entry name" value="P-loop containing nucleoside triphosphate hydrolases"/>
    <property type="match status" value="1"/>
</dbReference>
<reference evidence="7" key="1">
    <citation type="submission" date="2010-03" db="EMBL/GenBank/DDBJ databases">
        <title>The complete chromosome of Tsukamurella paurometabola DSM 20162.</title>
        <authorList>
            <consortium name="US DOE Joint Genome Institute (JGI-PGF)"/>
            <person name="Lucas S."/>
            <person name="Copeland A."/>
            <person name="Lapidus A."/>
            <person name="Glavina del Rio T."/>
            <person name="Dalin E."/>
            <person name="Tice H."/>
            <person name="Bruce D."/>
            <person name="Goodwin L."/>
            <person name="Pitluck S."/>
            <person name="Kyrpides N."/>
            <person name="Mavromatis K."/>
            <person name="Ivanova N."/>
            <person name="Mikhailova N."/>
            <person name="Munk A.C."/>
            <person name="Brettin T."/>
            <person name="Detter J.C."/>
            <person name="Tapia R."/>
            <person name="Han C."/>
            <person name="Larimer F."/>
            <person name="Land M."/>
            <person name="Hauser L."/>
            <person name="Markowitz V."/>
            <person name="Cheng J.-F."/>
            <person name="Hugenholtz P."/>
            <person name="Woyke T."/>
            <person name="Wu D."/>
            <person name="Jando M."/>
            <person name="Brambilla E."/>
            <person name="Klenk H.-P."/>
            <person name="Eisen J.A."/>
        </authorList>
    </citation>
    <scope>NUCLEOTIDE SEQUENCE [LARGE SCALE GENOMIC DNA]</scope>
    <source>
        <strain evidence="7">ATCC 8368 / DSM 20162 / CCUG 35730 / CIP 100753 / JCM 10117 / KCTC 9821 / NBRC 16120 / NCIMB 702349 / NCTC 13040</strain>
    </source>
</reference>
<organism evidence="6 7">
    <name type="scientific">Tsukamurella paurometabola (strain ATCC 8368 / DSM 20162 / CCUG 35730 / CIP 100753 / JCM 10117 / KCTC 9821 / NBRC 16120 / NCIMB 702349 / NCTC 13040)</name>
    <name type="common">Corynebacterium paurometabolum</name>
    <dbReference type="NCBI Taxonomy" id="521096"/>
    <lineage>
        <taxon>Bacteria</taxon>
        <taxon>Bacillati</taxon>
        <taxon>Actinomycetota</taxon>
        <taxon>Actinomycetes</taxon>
        <taxon>Mycobacteriales</taxon>
        <taxon>Tsukamurellaceae</taxon>
        <taxon>Tsukamurella</taxon>
    </lineage>
</organism>
<evidence type="ECO:0000313" key="6">
    <source>
        <dbReference type="EMBL" id="ADG78579.1"/>
    </source>
</evidence>
<dbReference type="EMBL" id="CP001966">
    <property type="protein sequence ID" value="ADG78579.1"/>
    <property type="molecule type" value="Genomic_DNA"/>
</dbReference>